<evidence type="ECO:0000259" key="1">
    <source>
        <dbReference type="SMART" id="SM00255"/>
    </source>
</evidence>
<accession>A0ABV6WWE7</accession>
<dbReference type="EMBL" id="JBHEZY010000002">
    <property type="protein sequence ID" value="MFC1430365.1"/>
    <property type="molecule type" value="Genomic_DNA"/>
</dbReference>
<dbReference type="SMART" id="SM00255">
    <property type="entry name" value="TIR"/>
    <property type="match status" value="1"/>
</dbReference>
<gene>
    <name evidence="2" type="primary">fxsT</name>
    <name evidence="2" type="ORF">ACEZDB_06765</name>
</gene>
<dbReference type="InterPro" id="IPR000157">
    <property type="entry name" value="TIR_dom"/>
</dbReference>
<dbReference type="InterPro" id="IPR027417">
    <property type="entry name" value="P-loop_NTPase"/>
</dbReference>
<dbReference type="Gene3D" id="1.25.40.10">
    <property type="entry name" value="Tetratricopeptide repeat domain"/>
    <property type="match status" value="3"/>
</dbReference>
<dbReference type="Gene3D" id="3.40.50.300">
    <property type="entry name" value="P-loop containing nucleotide triphosphate hydrolases"/>
    <property type="match status" value="1"/>
</dbReference>
<dbReference type="Pfam" id="PF13424">
    <property type="entry name" value="TPR_12"/>
    <property type="match status" value="2"/>
</dbReference>
<comment type="caution">
    <text evidence="2">The sequence shown here is derived from an EMBL/GenBank/DDBJ whole genome shotgun (WGS) entry which is preliminary data.</text>
</comment>
<dbReference type="RefSeq" id="WP_380549866.1">
    <property type="nucleotide sequence ID" value="NZ_JBHEZY010000002.1"/>
</dbReference>
<dbReference type="InterPro" id="IPR053137">
    <property type="entry name" value="NLR-like"/>
</dbReference>
<dbReference type="SUPFAM" id="SSF52200">
    <property type="entry name" value="Toll/Interleukin receptor TIR domain"/>
    <property type="match status" value="1"/>
</dbReference>
<reference evidence="2 3" key="1">
    <citation type="submission" date="2024-09" db="EMBL/GenBank/DDBJ databases">
        <authorList>
            <person name="Lee S.D."/>
        </authorList>
    </citation>
    <scope>NUCLEOTIDE SEQUENCE [LARGE SCALE GENOMIC DNA]</scope>
    <source>
        <strain evidence="2 3">N1-3</strain>
    </source>
</reference>
<proteinExistence type="predicted"/>
<dbReference type="Pfam" id="PF13676">
    <property type="entry name" value="TIR_2"/>
    <property type="match status" value="1"/>
</dbReference>
<name>A0ABV6WWE7_9ACTN</name>
<dbReference type="Gene3D" id="3.40.50.10140">
    <property type="entry name" value="Toll/interleukin-1 receptor homology (TIR) domain"/>
    <property type="match status" value="1"/>
</dbReference>
<dbReference type="NCBIfam" id="NF040586">
    <property type="entry name" value="FxSxx_TPR"/>
    <property type="match status" value="1"/>
</dbReference>
<dbReference type="Proteomes" id="UP001592530">
    <property type="component" value="Unassembled WGS sequence"/>
</dbReference>
<feature type="domain" description="TIR" evidence="1">
    <location>
        <begin position="5"/>
        <end position="134"/>
    </location>
</feature>
<organism evidence="2 3">
    <name type="scientific">Streptacidiphilus alkalitolerans</name>
    <dbReference type="NCBI Taxonomy" id="3342712"/>
    <lineage>
        <taxon>Bacteria</taxon>
        <taxon>Bacillati</taxon>
        <taxon>Actinomycetota</taxon>
        <taxon>Actinomycetes</taxon>
        <taxon>Kitasatosporales</taxon>
        <taxon>Streptomycetaceae</taxon>
        <taxon>Streptacidiphilus</taxon>
    </lineage>
</organism>
<dbReference type="SUPFAM" id="SSF48452">
    <property type="entry name" value="TPR-like"/>
    <property type="match status" value="3"/>
</dbReference>
<dbReference type="PRINTS" id="PR00364">
    <property type="entry name" value="DISEASERSIST"/>
</dbReference>
<dbReference type="SUPFAM" id="SSF52540">
    <property type="entry name" value="P-loop containing nucleoside triphosphate hydrolases"/>
    <property type="match status" value="1"/>
</dbReference>
<dbReference type="Pfam" id="PF00931">
    <property type="entry name" value="NB-ARC"/>
    <property type="match status" value="1"/>
</dbReference>
<sequence>MSGSSERIFISYAGPDREWAEWVGWHLQGAGCQVELAAWHWGAGDDFVKRMSQALANASAVVALFSPAYFAAGRFTEEEWTAALARRDRLIPVVIKPLEEGDLPPILAPRIWRELYGLDETTAIATLVEAVRGPTPPTSAPAFPGGGPAPTVPASGAAPRFPINAGLPAVWDVRRRDPHFTGRESVLDDLRSKLLAGRHAALQALHGMGGIGKTQVALEYAHRFAGQYDVVWWVDAEQVEQVPVRYAELAARLGVARADAGVEANARAVVQSLRERDRWLIILDNAEDPKQVKAWLPEGPGHVLVTSRNPAWTTILPGLRLDVFSREDSVAYLASRLPDLTAEDADTLAEALGDLPLALAQAAGVLAEGMPLERYRELLDSNTSRLLAQGDTPGYQASLAATVTIATDRLRSGHLDALCLLRLAAFLGPEPIPTAWLANARAQLTTIPGAPDDFMWPQTAIGPLARYGLLTVGRGTIQVHRLTQAVLRHQTDQHDTDTIRADLVALLTTADPGDPDLPELWSQWASLTSHLTVAWQTVGDQPGLRSTLIRAVHYLVRSAQPQAARELAQPLHATWSHALGEDHLDTLSAAYMLTWALDGLGAHAEALPLVQDTLARRTRVLGQNHPDTLNSAHDLAVILGKLGQHGESQRLDEDTLARRIRALGEDHPETLRSAHSLAAGFGSLGQYDEARRMDEDTLALRKRVLGEDHPETLQTAHNLAADLSNLGQVGESQRLGEDTLARRTRVLGEDHPDTLQSAHSLAVVLGKLGQLEVSRCLHEDTLGRCKRVLGEDHPDTLESAHGLAMALGRLGQHEEARCLHEGTLGRRTRVLGEDHPDTLESAHSLAVALGRLGQHEEARCLHEGTLGRRTRVLGEDHPDTLQSAHSLAVALDNLGKHAEARRLHEDTLGRRTRVLGEDHVSTLRSAHSLTVTLKKLGQQAEAEQLLQDIWPRVRRALGDGDPLVDAVKHTLADTLYALGKPFKAQKLLAGPKSNGKGKRKGR</sequence>
<dbReference type="InterPro" id="IPR011990">
    <property type="entry name" value="TPR-like_helical_dom_sf"/>
</dbReference>
<dbReference type="InterPro" id="IPR002182">
    <property type="entry name" value="NB-ARC"/>
</dbReference>
<dbReference type="PANTHER" id="PTHR46082">
    <property type="entry name" value="ATP/GTP-BINDING PROTEIN-RELATED"/>
    <property type="match status" value="1"/>
</dbReference>
<evidence type="ECO:0000313" key="3">
    <source>
        <dbReference type="Proteomes" id="UP001592530"/>
    </source>
</evidence>
<protein>
    <submittedName>
        <fullName evidence="2">FxSxx-COOH system tetratricopeptide repeat protein</fullName>
    </submittedName>
</protein>
<dbReference type="Pfam" id="PF13374">
    <property type="entry name" value="TPR_10"/>
    <property type="match status" value="5"/>
</dbReference>
<dbReference type="InterPro" id="IPR035897">
    <property type="entry name" value="Toll_tir_struct_dom_sf"/>
</dbReference>
<dbReference type="PANTHER" id="PTHR46082:SF6">
    <property type="entry name" value="AAA+ ATPASE DOMAIN-CONTAINING PROTEIN-RELATED"/>
    <property type="match status" value="1"/>
</dbReference>
<evidence type="ECO:0000313" key="2">
    <source>
        <dbReference type="EMBL" id="MFC1430365.1"/>
    </source>
</evidence>